<keyword evidence="1" id="KW-0732">Signal</keyword>
<feature type="chain" id="PRO_5003188447" evidence="1">
    <location>
        <begin position="20"/>
        <end position="199"/>
    </location>
</feature>
<dbReference type="SUPFAM" id="SSF53850">
    <property type="entry name" value="Periplasmic binding protein-like II"/>
    <property type="match status" value="1"/>
</dbReference>
<evidence type="ECO:0000313" key="2">
    <source>
        <dbReference type="EMBL" id="ADR34301.1"/>
    </source>
</evidence>
<evidence type="ECO:0000313" key="3">
    <source>
        <dbReference type="Proteomes" id="UP000008721"/>
    </source>
</evidence>
<evidence type="ECO:0000256" key="1">
    <source>
        <dbReference type="SAM" id="SignalP"/>
    </source>
</evidence>
<dbReference type="Pfam" id="PF12974">
    <property type="entry name" value="Phosphonate-bd"/>
    <property type="match status" value="1"/>
</dbReference>
<reference evidence="2 3" key="1">
    <citation type="journal article" date="2012" name="Stand. Genomic Sci.">
        <title>Complete genome sequence of the sulfur compounds oxidizing chemolithoautotroph Sulfuricurvum kujiense type strain (YK-1(T)).</title>
        <authorList>
            <person name="Han C."/>
            <person name="Kotsyurbenko O."/>
            <person name="Chertkov O."/>
            <person name="Held B."/>
            <person name="Lapidus A."/>
            <person name="Nolan M."/>
            <person name="Lucas S."/>
            <person name="Hammon N."/>
            <person name="Deshpande S."/>
            <person name="Cheng J.F."/>
            <person name="Tapia R."/>
            <person name="Goodwin L.A."/>
            <person name="Pitluck S."/>
            <person name="Liolios K."/>
            <person name="Pagani I."/>
            <person name="Ivanova N."/>
            <person name="Mavromatis K."/>
            <person name="Mikhailova N."/>
            <person name="Pati A."/>
            <person name="Chen A."/>
            <person name="Palaniappan K."/>
            <person name="Land M."/>
            <person name="Hauser L."/>
            <person name="Chang Y.J."/>
            <person name="Jeffries C.D."/>
            <person name="Brambilla E.M."/>
            <person name="Rohde M."/>
            <person name="Spring S."/>
            <person name="Sikorski J."/>
            <person name="Goker M."/>
            <person name="Woyke T."/>
            <person name="Bristow J."/>
            <person name="Eisen J.A."/>
            <person name="Markowitz V."/>
            <person name="Hugenholtz P."/>
            <person name="Kyrpides N.C."/>
            <person name="Klenk H.P."/>
            <person name="Detter J.C."/>
        </authorList>
    </citation>
    <scope>NUCLEOTIDE SEQUENCE [LARGE SCALE GENOMIC DNA]</scope>
    <source>
        <strain evidence="3">ATCC BAA-921 / DSM 16994 / JCM 11577 / YK-1</strain>
    </source>
</reference>
<dbReference type="PANTHER" id="PTHR35841:SF1">
    <property type="entry name" value="PHOSPHONATES-BINDING PERIPLASMIC PROTEIN"/>
    <property type="match status" value="1"/>
</dbReference>
<accession>E4U0I4</accession>
<dbReference type="STRING" id="709032.Sulku_1640"/>
<protein>
    <submittedName>
        <fullName evidence="2">ABC-type phosphate/phosphonate transport system, periplasmic component</fullName>
    </submittedName>
</protein>
<dbReference type="HOGENOM" id="CLU_1371589_0_0_7"/>
<organism evidence="2 3">
    <name type="scientific">Sulfuricurvum kujiense (strain ATCC BAA-921 / DSM 16994 / JCM 11577 / YK-1)</name>
    <dbReference type="NCBI Taxonomy" id="709032"/>
    <lineage>
        <taxon>Bacteria</taxon>
        <taxon>Pseudomonadati</taxon>
        <taxon>Campylobacterota</taxon>
        <taxon>Epsilonproteobacteria</taxon>
        <taxon>Campylobacterales</taxon>
        <taxon>Sulfurimonadaceae</taxon>
        <taxon>Sulfuricurvum</taxon>
    </lineage>
</organism>
<dbReference type="EMBL" id="CP002355">
    <property type="protein sequence ID" value="ADR34301.1"/>
    <property type="molecule type" value="Genomic_DNA"/>
</dbReference>
<dbReference type="KEGG" id="sku:Sulku_1640"/>
<feature type="signal peptide" evidence="1">
    <location>
        <begin position="1"/>
        <end position="19"/>
    </location>
</feature>
<dbReference type="AlphaFoldDB" id="E4U0I4"/>
<dbReference type="Proteomes" id="UP000008721">
    <property type="component" value="Chromosome"/>
</dbReference>
<gene>
    <name evidence="2" type="ordered locus">Sulku_1640</name>
</gene>
<dbReference type="OrthoDB" id="5343002at2"/>
<name>E4U0I4_SULKY</name>
<proteinExistence type="predicted"/>
<dbReference type="PANTHER" id="PTHR35841">
    <property type="entry name" value="PHOSPHONATES-BINDING PERIPLASMIC PROTEIN"/>
    <property type="match status" value="1"/>
</dbReference>
<dbReference type="Gene3D" id="3.40.190.10">
    <property type="entry name" value="Periplasmic binding protein-like II"/>
    <property type="match status" value="2"/>
</dbReference>
<keyword evidence="3" id="KW-1185">Reference proteome</keyword>
<dbReference type="eggNOG" id="COG3221">
    <property type="taxonomic scope" value="Bacteria"/>
</dbReference>
<sequence length="199" mass="22729">MHYIALFFMHAFFMSISHADVLKFGVVPQQSSMEVIKKWQPVINYLEKSTGEKIALKVEHSIPEFEKVVYNGGYDIAYMSPYHYVIAHKREGYDALIRDEKNVVGIVVVRKEDGIRDISMLKGKEFLFPAPDAFAATLLVKYELLKKYNIDINKEKQYRYVNSHESVYKGVARKIGDAGGESSGHLTICRTKSQKILSS</sequence>